<dbReference type="OrthoDB" id="3934656at2759"/>
<evidence type="ECO:0000256" key="7">
    <source>
        <dbReference type="SAM" id="Phobius"/>
    </source>
</evidence>
<evidence type="ECO:0000256" key="5">
    <source>
        <dbReference type="ARBA" id="ARBA00079990"/>
    </source>
</evidence>
<dbReference type="Gene3D" id="1.10.630.10">
    <property type="entry name" value="Cytochrome P450"/>
    <property type="match status" value="1"/>
</dbReference>
<dbReference type="GO" id="GO:0020037">
    <property type="term" value="F:heme binding"/>
    <property type="evidence" value="ECO:0007669"/>
    <property type="project" value="InterPro"/>
</dbReference>
<feature type="transmembrane region" description="Helical" evidence="7">
    <location>
        <begin position="6"/>
        <end position="27"/>
    </location>
</feature>
<dbReference type="InterPro" id="IPR050121">
    <property type="entry name" value="Cytochrome_P450_monoxygenase"/>
</dbReference>
<comment type="caution">
    <text evidence="8">The sequence shown here is derived from an EMBL/GenBank/DDBJ whole genome shotgun (WGS) entry which is preliminary data.</text>
</comment>
<dbReference type="CDD" id="cd11060">
    <property type="entry name" value="CYP57A1-like"/>
    <property type="match status" value="1"/>
</dbReference>
<evidence type="ECO:0000313" key="9">
    <source>
        <dbReference type="Proteomes" id="UP001152607"/>
    </source>
</evidence>
<dbReference type="GO" id="GO:0016705">
    <property type="term" value="F:oxidoreductase activity, acting on paired donors, with incorporation or reduction of molecular oxygen"/>
    <property type="evidence" value="ECO:0007669"/>
    <property type="project" value="InterPro"/>
</dbReference>
<feature type="binding site" description="axial binding residue" evidence="6">
    <location>
        <position position="463"/>
    </location>
    <ligand>
        <name>heme</name>
        <dbReference type="ChEBI" id="CHEBI:30413"/>
    </ligand>
    <ligandPart>
        <name>Fe</name>
        <dbReference type="ChEBI" id="CHEBI:18248"/>
    </ligandPart>
</feature>
<dbReference type="PRINTS" id="PR00463">
    <property type="entry name" value="EP450I"/>
</dbReference>
<dbReference type="InterPro" id="IPR001128">
    <property type="entry name" value="Cyt_P450"/>
</dbReference>
<keyword evidence="7" id="KW-0812">Transmembrane</keyword>
<keyword evidence="6" id="KW-0349">Heme</keyword>
<keyword evidence="6" id="KW-0479">Metal-binding</keyword>
<dbReference type="AlphaFoldDB" id="A0A9W4UMX1"/>
<keyword evidence="6" id="KW-0408">Iron</keyword>
<keyword evidence="9" id="KW-1185">Reference proteome</keyword>
<dbReference type="PANTHER" id="PTHR24305:SF236">
    <property type="entry name" value="PISATIN DEMETHYLASE"/>
    <property type="match status" value="1"/>
</dbReference>
<evidence type="ECO:0000256" key="1">
    <source>
        <dbReference type="ARBA" id="ARBA00004972"/>
    </source>
</evidence>
<name>A0A9W4UMX1_9PLEO</name>
<comment type="pathway">
    <text evidence="1">Hormone biosynthesis.</text>
</comment>
<dbReference type="Pfam" id="PF00067">
    <property type="entry name" value="p450"/>
    <property type="match status" value="1"/>
</dbReference>
<accession>A0A9W4UMX1</accession>
<dbReference type="InterPro" id="IPR002401">
    <property type="entry name" value="Cyt_P450_E_grp-I"/>
</dbReference>
<dbReference type="FunFam" id="1.10.630.10:FF:000076">
    <property type="entry name" value="Cytochrome P450 monooxygenase"/>
    <property type="match status" value="1"/>
</dbReference>
<evidence type="ECO:0000256" key="4">
    <source>
        <dbReference type="ARBA" id="ARBA00068222"/>
    </source>
</evidence>
<evidence type="ECO:0000256" key="3">
    <source>
        <dbReference type="ARBA" id="ARBA00067672"/>
    </source>
</evidence>
<reference evidence="8" key="1">
    <citation type="submission" date="2023-01" db="EMBL/GenBank/DDBJ databases">
        <authorList>
            <person name="Van Ghelder C."/>
            <person name="Rancurel C."/>
        </authorList>
    </citation>
    <scope>NUCLEOTIDE SEQUENCE</scope>
    <source>
        <strain evidence="8">CNCM I-4278</strain>
    </source>
</reference>
<dbReference type="Proteomes" id="UP001152607">
    <property type="component" value="Unassembled WGS sequence"/>
</dbReference>
<dbReference type="SUPFAM" id="SSF48264">
    <property type="entry name" value="Cytochrome P450"/>
    <property type="match status" value="1"/>
</dbReference>
<proteinExistence type="predicted"/>
<keyword evidence="2" id="KW-0843">Virulence</keyword>
<dbReference type="GO" id="GO:0005506">
    <property type="term" value="F:iron ion binding"/>
    <property type="evidence" value="ECO:0007669"/>
    <property type="project" value="InterPro"/>
</dbReference>
<keyword evidence="7" id="KW-1133">Transmembrane helix</keyword>
<protein>
    <recommendedName>
        <fullName evidence="4">Cytochrome P450 monooxygenase ABA1</fullName>
    </recommendedName>
    <alternativeName>
        <fullName evidence="5">Abscisic acid biosynthesis protein 1</fullName>
    </alternativeName>
    <alternativeName>
        <fullName evidence="3">Cytochrome P450 monooxygenase aba1</fullName>
    </alternativeName>
</protein>
<evidence type="ECO:0000313" key="8">
    <source>
        <dbReference type="EMBL" id="CAI6337947.1"/>
    </source>
</evidence>
<evidence type="ECO:0000256" key="2">
    <source>
        <dbReference type="ARBA" id="ARBA00023026"/>
    </source>
</evidence>
<comment type="cofactor">
    <cofactor evidence="6">
        <name>heme</name>
        <dbReference type="ChEBI" id="CHEBI:30413"/>
    </cofactor>
</comment>
<gene>
    <name evidence="8" type="ORF">PDIGIT_LOCUS11066</name>
</gene>
<dbReference type="GO" id="GO:0004497">
    <property type="term" value="F:monooxygenase activity"/>
    <property type="evidence" value="ECO:0007669"/>
    <property type="project" value="InterPro"/>
</dbReference>
<keyword evidence="7" id="KW-0472">Membrane</keyword>
<dbReference type="InterPro" id="IPR036396">
    <property type="entry name" value="Cyt_P450_sf"/>
</dbReference>
<dbReference type="PANTHER" id="PTHR24305">
    <property type="entry name" value="CYTOCHROME P450"/>
    <property type="match status" value="1"/>
</dbReference>
<organism evidence="8 9">
    <name type="scientific">Periconia digitata</name>
    <dbReference type="NCBI Taxonomy" id="1303443"/>
    <lineage>
        <taxon>Eukaryota</taxon>
        <taxon>Fungi</taxon>
        <taxon>Dikarya</taxon>
        <taxon>Ascomycota</taxon>
        <taxon>Pezizomycotina</taxon>
        <taxon>Dothideomycetes</taxon>
        <taxon>Pleosporomycetidae</taxon>
        <taxon>Pleosporales</taxon>
        <taxon>Massarineae</taxon>
        <taxon>Periconiaceae</taxon>
        <taxon>Periconia</taxon>
    </lineage>
</organism>
<sequence length="523" mass="59486">MTALLDFYSARLLVTFVSLVLLFILRYRTYRRLSQFRGPLSTGWLELWHIRAILSMRSHEWYREATDKYGSVTRVGPNDLITNSPDLLAHMSAVRSPYTRAAWYNRATRVEPGKDHLFSLLDEDTHTKRRQKMATAYSGKENTSLEPSIDLRVQQLIQLIRSKYLSSSNSKTPSKPMDLARKIQYFTLDVISYIGFGQAFGDLEADDDVHEYIAASEAGLNLMVYVCGLGLTPLIQWPPIARLLGPSEKDKSGHGKMMRTARRLINDRIDKLETSKEKGNDMTASFLHRGLTKDEIFTEAYLQILAGSDTTATAIRCLMLHIVSNPRVYNMLQAEIDNAFNDGLVQADGIISEAVASTLPYLQAVIREGLRIHPPITDVVPKVVPKGGDSLIVDGVLTHFPEGTNIGYDVFGLARRRDLFGEDVDVFRPERWISKELSDGDSERMEVMRRTTEMIFGHGKYQCLGKPIAWMEMHKVIFELLRYFDWSIAKPATPWRSINCIGIFLQQELWMVVTERNVELLLG</sequence>
<evidence type="ECO:0000256" key="6">
    <source>
        <dbReference type="PIRSR" id="PIRSR602401-1"/>
    </source>
</evidence>
<dbReference type="PRINTS" id="PR00385">
    <property type="entry name" value="P450"/>
</dbReference>
<dbReference type="EMBL" id="CAOQHR010000007">
    <property type="protein sequence ID" value="CAI6337947.1"/>
    <property type="molecule type" value="Genomic_DNA"/>
</dbReference>